<name>A0A6A4SH65_SCOMX</name>
<evidence type="ECO:0000313" key="2">
    <source>
        <dbReference type="Proteomes" id="UP000438429"/>
    </source>
</evidence>
<dbReference type="AlphaFoldDB" id="A0A6A4SH65"/>
<reference evidence="1 2" key="1">
    <citation type="submission" date="2019-06" db="EMBL/GenBank/DDBJ databases">
        <title>Draft genomes of female and male turbot (Scophthalmus maximus).</title>
        <authorList>
            <person name="Xu H."/>
            <person name="Xu X.-W."/>
            <person name="Shao C."/>
            <person name="Chen S."/>
        </authorList>
    </citation>
    <scope>NUCLEOTIDE SEQUENCE [LARGE SCALE GENOMIC DNA]</scope>
    <source>
        <strain evidence="1">Ysfricsl-2016a</strain>
        <tissue evidence="1">Blood</tissue>
    </source>
</reference>
<evidence type="ECO:0000313" key="1">
    <source>
        <dbReference type="EMBL" id="KAF0033483.1"/>
    </source>
</evidence>
<organism evidence="1 2">
    <name type="scientific">Scophthalmus maximus</name>
    <name type="common">Turbot</name>
    <name type="synonym">Psetta maxima</name>
    <dbReference type="NCBI Taxonomy" id="52904"/>
    <lineage>
        <taxon>Eukaryota</taxon>
        <taxon>Metazoa</taxon>
        <taxon>Chordata</taxon>
        <taxon>Craniata</taxon>
        <taxon>Vertebrata</taxon>
        <taxon>Euteleostomi</taxon>
        <taxon>Actinopterygii</taxon>
        <taxon>Neopterygii</taxon>
        <taxon>Teleostei</taxon>
        <taxon>Neoteleostei</taxon>
        <taxon>Acanthomorphata</taxon>
        <taxon>Carangaria</taxon>
        <taxon>Pleuronectiformes</taxon>
        <taxon>Pleuronectoidei</taxon>
        <taxon>Scophthalmidae</taxon>
        <taxon>Scophthalmus</taxon>
    </lineage>
</organism>
<gene>
    <name evidence="1" type="ORF">F2P81_013549</name>
</gene>
<sequence>MPNISLWTGNVQLHNVKDPLSEIDGGVRKSQVRLRVAHISHMRRKTLINFYWDICWRGKCGNKRNSSAAPPPRPFVSVRMRLIFLMTL</sequence>
<comment type="caution">
    <text evidence="1">The sequence shown here is derived from an EMBL/GenBank/DDBJ whole genome shotgun (WGS) entry which is preliminary data.</text>
</comment>
<protein>
    <submittedName>
        <fullName evidence="1">Uncharacterized protein</fullName>
    </submittedName>
</protein>
<proteinExistence type="predicted"/>
<dbReference type="Proteomes" id="UP000438429">
    <property type="component" value="Unassembled WGS sequence"/>
</dbReference>
<dbReference type="EMBL" id="VEVO01000012">
    <property type="protein sequence ID" value="KAF0033483.1"/>
    <property type="molecule type" value="Genomic_DNA"/>
</dbReference>
<accession>A0A6A4SH65</accession>